<keyword evidence="3 4" id="KW-0472">Membrane</keyword>
<proteinExistence type="predicted"/>
<evidence type="ECO:0000256" key="1">
    <source>
        <dbReference type="ARBA" id="ARBA00022692"/>
    </source>
</evidence>
<evidence type="ECO:0000256" key="2">
    <source>
        <dbReference type="ARBA" id="ARBA00022989"/>
    </source>
</evidence>
<name>A0ABS6X6Q6_9BACT</name>
<organism evidence="6 7">
    <name type="scientific">Pontibacter populi</name>
    <dbReference type="NCBI Taxonomy" id="890055"/>
    <lineage>
        <taxon>Bacteria</taxon>
        <taxon>Pseudomonadati</taxon>
        <taxon>Bacteroidota</taxon>
        <taxon>Cytophagia</taxon>
        <taxon>Cytophagales</taxon>
        <taxon>Hymenobacteraceae</taxon>
        <taxon>Pontibacter</taxon>
    </lineage>
</organism>
<sequence>MKYITKAIWILSIVSLLTDTASEMLYPVMPIYLKAIGFSVVLIGVLEGVAEATAGLSKGYFGKLSDVMGKRVPFVQLGYTLSAVSKPLLALYAFPLWIFFARTLDRFGKGIRTGARDAILSDEATPATKGKVFGFHRAMDTLGAVIGPGLALLYLYIYPQDYRTLFLIAFIPGLLAILASLLLHKEQAGFSTPKAKINFFSFFGYWKYSPPAYRRLVAGLLVFALFNSSDVFLLLKIKQAGLSDTAVIGIYIFYNLVYALFAFPAGIVADKIGLKKMFIFGLALFAGVYFGMSANNSLYVYLLLFLLYGMYAAATEGISKAWISNITNKQDTATAIGTYAGFQSICTMVASSLAGLVWYSFGASATFIFTGVATLLVIVYLLLFVTYNPDTSMQQV</sequence>
<feature type="transmembrane region" description="Helical" evidence="4">
    <location>
        <begin position="339"/>
        <end position="361"/>
    </location>
</feature>
<dbReference type="Pfam" id="PF07690">
    <property type="entry name" value="MFS_1"/>
    <property type="match status" value="1"/>
</dbReference>
<dbReference type="InterPro" id="IPR011701">
    <property type="entry name" value="MFS"/>
</dbReference>
<dbReference type="PROSITE" id="PS50850">
    <property type="entry name" value="MFS"/>
    <property type="match status" value="1"/>
</dbReference>
<gene>
    <name evidence="6" type="ORF">KYK27_01395</name>
</gene>
<evidence type="ECO:0000256" key="4">
    <source>
        <dbReference type="SAM" id="Phobius"/>
    </source>
</evidence>
<feature type="domain" description="Major facilitator superfamily (MFS) profile" evidence="5">
    <location>
        <begin position="7"/>
        <end position="389"/>
    </location>
</feature>
<protein>
    <submittedName>
        <fullName evidence="6">MFS transporter</fullName>
    </submittedName>
</protein>
<reference evidence="6 7" key="1">
    <citation type="submission" date="2021-07" db="EMBL/GenBank/DDBJ databases">
        <authorList>
            <person name="Kim M.K."/>
        </authorList>
    </citation>
    <scope>NUCLEOTIDE SEQUENCE [LARGE SCALE GENOMIC DNA]</scope>
    <source>
        <strain evidence="6 7">HLY7-15</strain>
    </source>
</reference>
<feature type="transmembrane region" description="Helical" evidence="4">
    <location>
        <begin position="247"/>
        <end position="269"/>
    </location>
</feature>
<feature type="transmembrane region" description="Helical" evidence="4">
    <location>
        <begin position="31"/>
        <end position="50"/>
    </location>
</feature>
<accession>A0ABS6X6Q6</accession>
<evidence type="ECO:0000313" key="7">
    <source>
        <dbReference type="Proteomes" id="UP000774935"/>
    </source>
</evidence>
<dbReference type="PANTHER" id="PTHR23518">
    <property type="entry name" value="C-METHYLTRANSFERASE"/>
    <property type="match status" value="1"/>
</dbReference>
<dbReference type="Gene3D" id="1.20.1250.20">
    <property type="entry name" value="MFS general substrate transporter like domains"/>
    <property type="match status" value="2"/>
</dbReference>
<evidence type="ECO:0000259" key="5">
    <source>
        <dbReference type="PROSITE" id="PS50850"/>
    </source>
</evidence>
<dbReference type="Proteomes" id="UP000774935">
    <property type="component" value="Unassembled WGS sequence"/>
</dbReference>
<keyword evidence="7" id="KW-1185">Reference proteome</keyword>
<feature type="transmembrane region" description="Helical" evidence="4">
    <location>
        <begin position="138"/>
        <end position="158"/>
    </location>
</feature>
<evidence type="ECO:0000256" key="3">
    <source>
        <dbReference type="ARBA" id="ARBA00023136"/>
    </source>
</evidence>
<dbReference type="RefSeq" id="WP_199108281.1">
    <property type="nucleotide sequence ID" value="NZ_JAHWXQ010000001.1"/>
</dbReference>
<dbReference type="CDD" id="cd17370">
    <property type="entry name" value="MFS_MJ1317_like"/>
    <property type="match status" value="1"/>
</dbReference>
<comment type="caution">
    <text evidence="6">The sequence shown here is derived from an EMBL/GenBank/DDBJ whole genome shotgun (WGS) entry which is preliminary data.</text>
</comment>
<dbReference type="SUPFAM" id="SSF103473">
    <property type="entry name" value="MFS general substrate transporter"/>
    <property type="match status" value="1"/>
</dbReference>
<evidence type="ECO:0000313" key="6">
    <source>
        <dbReference type="EMBL" id="MBW3363679.1"/>
    </source>
</evidence>
<keyword evidence="1 4" id="KW-0812">Transmembrane</keyword>
<dbReference type="PANTHER" id="PTHR23518:SF2">
    <property type="entry name" value="MAJOR FACILITATOR SUPERFAMILY TRANSPORTER"/>
    <property type="match status" value="1"/>
</dbReference>
<feature type="transmembrane region" description="Helical" evidence="4">
    <location>
        <begin position="216"/>
        <end position="235"/>
    </location>
</feature>
<dbReference type="InterPro" id="IPR036259">
    <property type="entry name" value="MFS_trans_sf"/>
</dbReference>
<dbReference type="InterPro" id="IPR020846">
    <property type="entry name" value="MFS_dom"/>
</dbReference>
<dbReference type="EMBL" id="JAHWXQ010000001">
    <property type="protein sequence ID" value="MBW3363679.1"/>
    <property type="molecule type" value="Genomic_DNA"/>
</dbReference>
<keyword evidence="2 4" id="KW-1133">Transmembrane helix</keyword>
<feature type="transmembrane region" description="Helical" evidence="4">
    <location>
        <begin position="367"/>
        <end position="387"/>
    </location>
</feature>
<feature type="transmembrane region" description="Helical" evidence="4">
    <location>
        <begin position="164"/>
        <end position="184"/>
    </location>
</feature>